<gene>
    <name evidence="5" type="ORF">ACFPO9_13005</name>
</gene>
<dbReference type="PROSITE" id="PS51257">
    <property type="entry name" value="PROKAR_LIPOPROTEIN"/>
    <property type="match status" value="1"/>
</dbReference>
<dbReference type="PANTHER" id="PTHR43798">
    <property type="entry name" value="MONOACYLGLYCEROL LIPASE"/>
    <property type="match status" value="1"/>
</dbReference>
<protein>
    <submittedName>
        <fullName evidence="5">Alpha/beta fold hydrolase</fullName>
    </submittedName>
</protein>
<sequence>MRCATLLTVLLAALACLPSAQAASTTGAMQAGEHQAVVNDVRLWYKVAGHAAAGTPPLLFLHGGPGYNSYSFEAQAGKALESSLQLVYLDQRGSGRSERPWTGAYSIPAMVEDVEALRKQLGVPKLALMGHSFGGALALEYAAAYPQHVSKLVLVSAASDIPSACAARVAFLDKRYPADLARARAAATERKETPDNCFFAFNSVADDIRERVNDETMFPDMKQAAEQRAVDAKSGLRNTGELGGALWNKGFLSYRFSRFDRLSMPVLVLAGQEDHAIGLPAQRALQQSLRQGRLVEYAGAGHFPYLDAPQRFTRDVVDFLKK</sequence>
<dbReference type="InterPro" id="IPR000073">
    <property type="entry name" value="AB_hydrolase_1"/>
</dbReference>
<dbReference type="Pfam" id="PF00561">
    <property type="entry name" value="Abhydrolase_1"/>
    <property type="match status" value="1"/>
</dbReference>
<evidence type="ECO:0000313" key="6">
    <source>
        <dbReference type="Proteomes" id="UP001596086"/>
    </source>
</evidence>
<dbReference type="SUPFAM" id="SSF53474">
    <property type="entry name" value="alpha/beta-Hydrolases"/>
    <property type="match status" value="1"/>
</dbReference>
<feature type="domain" description="AB hydrolase-1" evidence="4">
    <location>
        <begin position="56"/>
        <end position="309"/>
    </location>
</feature>
<keyword evidence="6" id="KW-1185">Reference proteome</keyword>
<dbReference type="Gene3D" id="3.40.50.1820">
    <property type="entry name" value="alpha/beta hydrolase"/>
    <property type="match status" value="1"/>
</dbReference>
<keyword evidence="2 5" id="KW-0378">Hydrolase</keyword>
<dbReference type="Proteomes" id="UP001596086">
    <property type="component" value="Unassembled WGS sequence"/>
</dbReference>
<evidence type="ECO:0000256" key="2">
    <source>
        <dbReference type="ARBA" id="ARBA00022801"/>
    </source>
</evidence>
<dbReference type="InterPro" id="IPR002410">
    <property type="entry name" value="Peptidase_S33"/>
</dbReference>
<evidence type="ECO:0000256" key="1">
    <source>
        <dbReference type="ARBA" id="ARBA00010088"/>
    </source>
</evidence>
<proteinExistence type="inferred from homology"/>
<dbReference type="PRINTS" id="PR00793">
    <property type="entry name" value="PROAMNOPTASE"/>
</dbReference>
<feature type="signal peptide" evidence="3">
    <location>
        <begin position="1"/>
        <end position="22"/>
    </location>
</feature>
<keyword evidence="3" id="KW-0732">Signal</keyword>
<name>A0ABW0S1N9_9BURK</name>
<feature type="chain" id="PRO_5046674746" evidence="3">
    <location>
        <begin position="23"/>
        <end position="322"/>
    </location>
</feature>
<evidence type="ECO:0000256" key="3">
    <source>
        <dbReference type="SAM" id="SignalP"/>
    </source>
</evidence>
<comment type="similarity">
    <text evidence="1">Belongs to the peptidase S33 family.</text>
</comment>
<dbReference type="RefSeq" id="WP_379771401.1">
    <property type="nucleotide sequence ID" value="NZ_JBHSMZ010000008.1"/>
</dbReference>
<evidence type="ECO:0000313" key="5">
    <source>
        <dbReference type="EMBL" id="MFC5549428.1"/>
    </source>
</evidence>
<accession>A0ABW0S1N9</accession>
<evidence type="ECO:0000259" key="4">
    <source>
        <dbReference type="Pfam" id="PF00561"/>
    </source>
</evidence>
<reference evidence="6" key="1">
    <citation type="journal article" date="2019" name="Int. J. Syst. Evol. Microbiol.">
        <title>The Global Catalogue of Microorganisms (GCM) 10K type strain sequencing project: providing services to taxonomists for standard genome sequencing and annotation.</title>
        <authorList>
            <consortium name="The Broad Institute Genomics Platform"/>
            <consortium name="The Broad Institute Genome Sequencing Center for Infectious Disease"/>
            <person name="Wu L."/>
            <person name="Ma J."/>
        </authorList>
    </citation>
    <scope>NUCLEOTIDE SEQUENCE [LARGE SCALE GENOMIC DNA]</scope>
    <source>
        <strain evidence="6">CGMCC 4.5798</strain>
    </source>
</reference>
<organism evidence="5 6">
    <name type="scientific">Massilia aerilata</name>
    <dbReference type="NCBI Taxonomy" id="453817"/>
    <lineage>
        <taxon>Bacteria</taxon>
        <taxon>Pseudomonadati</taxon>
        <taxon>Pseudomonadota</taxon>
        <taxon>Betaproteobacteria</taxon>
        <taxon>Burkholderiales</taxon>
        <taxon>Oxalobacteraceae</taxon>
        <taxon>Telluria group</taxon>
        <taxon>Massilia</taxon>
    </lineage>
</organism>
<comment type="caution">
    <text evidence="5">The sequence shown here is derived from an EMBL/GenBank/DDBJ whole genome shotgun (WGS) entry which is preliminary data.</text>
</comment>
<dbReference type="EMBL" id="JBHSMZ010000008">
    <property type="protein sequence ID" value="MFC5549428.1"/>
    <property type="molecule type" value="Genomic_DNA"/>
</dbReference>
<dbReference type="InterPro" id="IPR050266">
    <property type="entry name" value="AB_hydrolase_sf"/>
</dbReference>
<dbReference type="PRINTS" id="PR00111">
    <property type="entry name" value="ABHYDROLASE"/>
</dbReference>
<dbReference type="InterPro" id="IPR029058">
    <property type="entry name" value="AB_hydrolase_fold"/>
</dbReference>
<dbReference type="GO" id="GO:0016787">
    <property type="term" value="F:hydrolase activity"/>
    <property type="evidence" value="ECO:0007669"/>
    <property type="project" value="UniProtKB-KW"/>
</dbReference>
<dbReference type="PANTHER" id="PTHR43798:SF31">
    <property type="entry name" value="AB HYDROLASE SUPERFAMILY PROTEIN YCLE"/>
    <property type="match status" value="1"/>
</dbReference>